<feature type="region of interest" description="Disordered" evidence="1">
    <location>
        <begin position="141"/>
        <end position="160"/>
    </location>
</feature>
<dbReference type="Proteomes" id="UP000637788">
    <property type="component" value="Unassembled WGS sequence"/>
</dbReference>
<accession>A0A917QGZ0</accession>
<sequence length="160" mass="17971">MVGLIVSWRGDRGMPLPEDNLLAFSYLIPVERIAELSPTVDKLIRSDAWDHGFERRLHTWFDDPDEDPVKITIVPPDSGTDRTLQFLLQRAELRYQDGRSSRPGPAAPWITSSTRPDGIWRTRTGCSAPGTVRARWCCASLNDPSRSSSTAWTRSPPPGR</sequence>
<evidence type="ECO:0000313" key="2">
    <source>
        <dbReference type="EMBL" id="GGK50073.1"/>
    </source>
</evidence>
<evidence type="ECO:0000313" key="3">
    <source>
        <dbReference type="Proteomes" id="UP000637788"/>
    </source>
</evidence>
<feature type="compositionally biased region" description="Polar residues" evidence="1">
    <location>
        <begin position="142"/>
        <end position="153"/>
    </location>
</feature>
<name>A0A917QGZ0_9ACTN</name>
<reference evidence="2" key="1">
    <citation type="journal article" date="2014" name="Int. J. Syst. Evol. Microbiol.">
        <title>Complete genome sequence of Corynebacterium casei LMG S-19264T (=DSM 44701T), isolated from a smear-ripened cheese.</title>
        <authorList>
            <consortium name="US DOE Joint Genome Institute (JGI-PGF)"/>
            <person name="Walter F."/>
            <person name="Albersmeier A."/>
            <person name="Kalinowski J."/>
            <person name="Ruckert C."/>
        </authorList>
    </citation>
    <scope>NUCLEOTIDE SEQUENCE</scope>
    <source>
        <strain evidence="2">JCM 3035</strain>
    </source>
</reference>
<keyword evidence="3" id="KW-1185">Reference proteome</keyword>
<reference evidence="2" key="2">
    <citation type="submission" date="2020-09" db="EMBL/GenBank/DDBJ databases">
        <authorList>
            <person name="Sun Q."/>
            <person name="Ohkuma M."/>
        </authorList>
    </citation>
    <scope>NUCLEOTIDE SEQUENCE</scope>
    <source>
        <strain evidence="2">JCM 3035</strain>
    </source>
</reference>
<protein>
    <submittedName>
        <fullName evidence="2">Uncharacterized protein</fullName>
    </submittedName>
</protein>
<gene>
    <name evidence="2" type="ORF">GCM10010094_07830</name>
</gene>
<organism evidence="2 3">
    <name type="scientific">Streptomyces flaveus</name>
    <dbReference type="NCBI Taxonomy" id="66370"/>
    <lineage>
        <taxon>Bacteria</taxon>
        <taxon>Bacillati</taxon>
        <taxon>Actinomycetota</taxon>
        <taxon>Actinomycetes</taxon>
        <taxon>Kitasatosporales</taxon>
        <taxon>Streptomycetaceae</taxon>
        <taxon>Streptomyces</taxon>
        <taxon>Streptomyces aurantiacus group</taxon>
    </lineage>
</organism>
<dbReference type="EMBL" id="BMPQ01000002">
    <property type="protein sequence ID" value="GGK50073.1"/>
    <property type="molecule type" value="Genomic_DNA"/>
</dbReference>
<proteinExistence type="predicted"/>
<dbReference type="AlphaFoldDB" id="A0A917QGZ0"/>
<evidence type="ECO:0000256" key="1">
    <source>
        <dbReference type="SAM" id="MobiDB-lite"/>
    </source>
</evidence>
<comment type="caution">
    <text evidence="2">The sequence shown here is derived from an EMBL/GenBank/DDBJ whole genome shotgun (WGS) entry which is preliminary data.</text>
</comment>